<sequence>MLHLSSWMTTLPMMLIGMAGILLVIGFLVLVVMALNCLTRRK</sequence>
<protein>
    <submittedName>
        <fullName evidence="3">Oxaloacetate decarboxylase</fullName>
    </submittedName>
</protein>
<reference evidence="2 4" key="1">
    <citation type="submission" date="2015-09" db="EMBL/GenBank/DDBJ databases">
        <authorList>
            <consortium name="Pathogen Informatics"/>
        </authorList>
    </citation>
    <scope>NUCLEOTIDE SEQUENCE [LARGE SCALE GENOMIC DNA]</scope>
    <source>
        <strain evidence="2 4">2789STDY5834970</strain>
    </source>
</reference>
<evidence type="ECO:0000313" key="2">
    <source>
        <dbReference type="EMBL" id="CUM83348.1"/>
    </source>
</evidence>
<feature type="transmembrane region" description="Helical" evidence="1">
    <location>
        <begin position="12"/>
        <end position="38"/>
    </location>
</feature>
<organism evidence="2 4">
    <name type="scientific">Faecalibacterium prausnitzii</name>
    <dbReference type="NCBI Taxonomy" id="853"/>
    <lineage>
        <taxon>Bacteria</taxon>
        <taxon>Bacillati</taxon>
        <taxon>Bacillota</taxon>
        <taxon>Clostridia</taxon>
        <taxon>Eubacteriales</taxon>
        <taxon>Oscillospiraceae</taxon>
        <taxon>Faecalibacterium</taxon>
    </lineage>
</organism>
<dbReference type="Proteomes" id="UP000095649">
    <property type="component" value="Unassembled WGS sequence"/>
</dbReference>
<evidence type="ECO:0000313" key="5">
    <source>
        <dbReference type="Proteomes" id="UP000220480"/>
    </source>
</evidence>
<keyword evidence="1" id="KW-0812">Transmembrane</keyword>
<accession>A0A173S1V5</accession>
<keyword evidence="1" id="KW-0472">Membrane</keyword>
<gene>
    <name evidence="3" type="ORF">CGS59_10570</name>
    <name evidence="2" type="ORF">ERS852582_00748</name>
</gene>
<dbReference type="RefSeq" id="WP_055185384.1">
    <property type="nucleotide sequence ID" value="NZ_CYXN01000003.1"/>
</dbReference>
<evidence type="ECO:0000313" key="4">
    <source>
        <dbReference type="Proteomes" id="UP000095649"/>
    </source>
</evidence>
<reference evidence="3 5" key="2">
    <citation type="journal article" date="2017" name="Front. Microbiol.">
        <title>New Insights into the Diversity of the Genus Faecalibacterium.</title>
        <authorList>
            <person name="Benevides L."/>
            <person name="Burman S."/>
            <person name="Martin R."/>
            <person name="Robert V."/>
            <person name="Thomas M."/>
            <person name="Miquel S."/>
            <person name="Chain F."/>
            <person name="Sokol H."/>
            <person name="Bermudez-Humaran L.G."/>
            <person name="Morrison M."/>
            <person name="Langella P."/>
            <person name="Azevedo V.A."/>
            <person name="Chatel J.M."/>
            <person name="Soares S."/>
        </authorList>
    </citation>
    <scope>NUCLEOTIDE SEQUENCE [LARGE SCALE GENOMIC DNA]</scope>
    <source>
        <strain evidence="3 5">CNCM I 4644</strain>
    </source>
</reference>
<name>A0A173S1V5_9FIRM</name>
<keyword evidence="1" id="KW-1133">Transmembrane helix</keyword>
<reference evidence="3" key="3">
    <citation type="submission" date="2017-07" db="EMBL/GenBank/DDBJ databases">
        <authorList>
            <person name="Sun Z.S."/>
            <person name="Albrecht U."/>
            <person name="Echele G."/>
            <person name="Lee C.C."/>
        </authorList>
    </citation>
    <scope>NUCLEOTIDE SEQUENCE</scope>
    <source>
        <strain evidence="3">CNCM I 4644</strain>
    </source>
</reference>
<dbReference type="EMBL" id="CYXN01000003">
    <property type="protein sequence ID" value="CUM83348.1"/>
    <property type="molecule type" value="Genomic_DNA"/>
</dbReference>
<dbReference type="Proteomes" id="UP000220480">
    <property type="component" value="Unassembled WGS sequence"/>
</dbReference>
<dbReference type="AlphaFoldDB" id="A0A173S1V5"/>
<evidence type="ECO:0000256" key="1">
    <source>
        <dbReference type="SAM" id="Phobius"/>
    </source>
</evidence>
<evidence type="ECO:0000313" key="3">
    <source>
        <dbReference type="EMBL" id="PDX83323.1"/>
    </source>
</evidence>
<proteinExistence type="predicted"/>
<dbReference type="EMBL" id="NMTZ01000026">
    <property type="protein sequence ID" value="PDX83323.1"/>
    <property type="molecule type" value="Genomic_DNA"/>
</dbReference>